<dbReference type="NCBIfam" id="NF033572">
    <property type="entry name" value="transpos_ISKra4"/>
    <property type="match status" value="1"/>
</dbReference>
<proteinExistence type="predicted"/>
<evidence type="ECO:0000313" key="1">
    <source>
        <dbReference type="EMBL" id="VBA47019.1"/>
    </source>
</evidence>
<dbReference type="AlphaFoldDB" id="A0A498QKF7"/>
<dbReference type="RefSeq" id="WP_425271574.1">
    <property type="nucleotide sequence ID" value="NZ_UPHQ01000332.1"/>
</dbReference>
<protein>
    <recommendedName>
        <fullName evidence="3">ISKra4 family transposase</fullName>
    </recommendedName>
</protein>
<dbReference type="Proteomes" id="UP000267289">
    <property type="component" value="Unassembled WGS sequence"/>
</dbReference>
<organism evidence="1 2">
    <name type="scientific">Mycobacterium innocens</name>
    <dbReference type="NCBI Taxonomy" id="2341083"/>
    <lineage>
        <taxon>Bacteria</taxon>
        <taxon>Bacillati</taxon>
        <taxon>Actinomycetota</taxon>
        <taxon>Actinomycetes</taxon>
        <taxon>Mycobacteriales</taxon>
        <taxon>Mycobacteriaceae</taxon>
        <taxon>Mycobacterium</taxon>
    </lineage>
</organism>
<evidence type="ECO:0008006" key="3">
    <source>
        <dbReference type="Google" id="ProtNLM"/>
    </source>
</evidence>
<gene>
    <name evidence="1" type="ORF">LAUMK13_05758</name>
</gene>
<evidence type="ECO:0000313" key="2">
    <source>
        <dbReference type="Proteomes" id="UP000267289"/>
    </source>
</evidence>
<keyword evidence="2" id="KW-1185">Reference proteome</keyword>
<accession>A0A498QKF7</accession>
<sequence>MTARAAAAQPFAAAADMLAELAGIRLSAKRIERSAETDGAAVAAPITAEAPAIACGKVAVLPAPADRAQTPDKLYLAIDGTGMPMAPAATTGRAGKSGDRRAHTREVKLARLFTQTTVDDDGRPVRDEDSTSYLASFAPADQFATLVAAEARRRGADDIRQLVVLGDCAPWIWNLATQVAPEATPIVDIYHARQHLHDLAAGLAPVLGERHPHWLTARLADLDTGDIETLVTETTRLALTADLARDTDKALAYFKTNAHRMRYAYFRDHGMFVGSGTVEAGCKAIVGQRLKLSGMRWNIPGATGILTLRCQHASGRWEQICTQPHNQTATA</sequence>
<dbReference type="EMBL" id="UPHQ01000332">
    <property type="protein sequence ID" value="VBA47019.1"/>
    <property type="molecule type" value="Genomic_DNA"/>
</dbReference>
<name>A0A498QKF7_9MYCO</name>
<reference evidence="1 2" key="1">
    <citation type="submission" date="2018-09" db="EMBL/GenBank/DDBJ databases">
        <authorList>
            <person name="Tagini F."/>
        </authorList>
    </citation>
    <scope>NUCLEOTIDE SEQUENCE [LARGE SCALE GENOMIC DNA]</scope>
    <source>
        <strain evidence="1 2">MK13</strain>
    </source>
</reference>